<accession>A0ABM5QF19</accession>
<protein>
    <submittedName>
        <fullName evidence="2">Uncharacterized protein</fullName>
    </submittedName>
</protein>
<gene>
    <name evidence="2" type="ORF">FH5T_16555</name>
</gene>
<keyword evidence="3" id="KW-1185">Reference proteome</keyword>
<name>A0ABM5QF19_9BACT</name>
<dbReference type="Proteomes" id="UP000023772">
    <property type="component" value="Chromosome"/>
</dbReference>
<proteinExistence type="predicted"/>
<evidence type="ECO:0000313" key="3">
    <source>
        <dbReference type="Proteomes" id="UP000023772"/>
    </source>
</evidence>
<feature type="region of interest" description="Disordered" evidence="1">
    <location>
        <begin position="97"/>
        <end position="121"/>
    </location>
</feature>
<evidence type="ECO:0000256" key="1">
    <source>
        <dbReference type="SAM" id="MobiDB-lite"/>
    </source>
</evidence>
<dbReference type="EMBL" id="CP007451">
    <property type="protein sequence ID" value="AHW62175.1"/>
    <property type="molecule type" value="Genomic_DNA"/>
</dbReference>
<sequence>MAGFVRIRQVDALYYPSFATTMVCTQLKYSHFSNEFATIFRSEQADQFESILDAERFFIDLLPGALCLRKLSHSHRAIACRPLRGFKHQGCVINSPGESPAGSAAPGIGEKNDKGATASGF</sequence>
<organism evidence="2 3">
    <name type="scientific">Draconibacterium orientale</name>
    <dbReference type="NCBI Taxonomy" id="1168034"/>
    <lineage>
        <taxon>Bacteria</taxon>
        <taxon>Pseudomonadati</taxon>
        <taxon>Bacteroidota</taxon>
        <taxon>Bacteroidia</taxon>
        <taxon>Marinilabiliales</taxon>
        <taxon>Prolixibacteraceae</taxon>
        <taxon>Draconibacterium</taxon>
    </lineage>
</organism>
<evidence type="ECO:0000313" key="2">
    <source>
        <dbReference type="EMBL" id="AHW62175.1"/>
    </source>
</evidence>
<reference evidence="2 3" key="1">
    <citation type="submission" date="2014-03" db="EMBL/GenBank/DDBJ databases">
        <title>Complete genome sequence of a deeply braunched marine Bacteroidia bacterium Draconibacterium orientale type strain FH5T.</title>
        <authorList>
            <person name="Li X."/>
            <person name="Wang X."/>
            <person name="Xie Z."/>
            <person name="Du Z."/>
            <person name="Chen G."/>
        </authorList>
    </citation>
    <scope>NUCLEOTIDE SEQUENCE [LARGE SCALE GENOMIC DNA]</scope>
    <source>
        <strain evidence="2 3">FH5</strain>
    </source>
</reference>